<dbReference type="PATRIC" id="fig|1129794.4.peg.1147"/>
<dbReference type="KEGG" id="gps:C427_1157"/>
<dbReference type="InterPro" id="IPR029024">
    <property type="entry name" value="TerB-like"/>
</dbReference>
<protein>
    <recommendedName>
        <fullName evidence="3">Tellurite resistance TerB family protein</fullName>
    </recommendedName>
</protein>
<evidence type="ECO:0000313" key="1">
    <source>
        <dbReference type="EMBL" id="AGH43266.1"/>
    </source>
</evidence>
<gene>
    <name evidence="1" type="ORF">C427_1157</name>
</gene>
<evidence type="ECO:0008006" key="3">
    <source>
        <dbReference type="Google" id="ProtNLM"/>
    </source>
</evidence>
<organism evidence="1 2">
    <name type="scientific">Paraglaciecola psychrophila 170</name>
    <dbReference type="NCBI Taxonomy" id="1129794"/>
    <lineage>
        <taxon>Bacteria</taxon>
        <taxon>Pseudomonadati</taxon>
        <taxon>Pseudomonadota</taxon>
        <taxon>Gammaproteobacteria</taxon>
        <taxon>Alteromonadales</taxon>
        <taxon>Alteromonadaceae</taxon>
        <taxon>Paraglaciecola</taxon>
    </lineage>
</organism>
<dbReference type="eggNOG" id="COG2979">
    <property type="taxonomic scope" value="Bacteria"/>
</dbReference>
<dbReference type="InterPro" id="IPR007486">
    <property type="entry name" value="YebE"/>
</dbReference>
<dbReference type="SUPFAM" id="SSF158682">
    <property type="entry name" value="TerB-like"/>
    <property type="match status" value="1"/>
</dbReference>
<dbReference type="Pfam" id="PF04391">
    <property type="entry name" value="DUF533"/>
    <property type="match status" value="1"/>
</dbReference>
<accession>K7ANT9</accession>
<proteinExistence type="predicted"/>
<dbReference type="Gene3D" id="1.10.3680.10">
    <property type="entry name" value="TerB-like"/>
    <property type="match status" value="1"/>
</dbReference>
<dbReference type="Proteomes" id="UP000011864">
    <property type="component" value="Chromosome"/>
</dbReference>
<dbReference type="AlphaFoldDB" id="K7ANT9"/>
<reference evidence="1 2" key="1">
    <citation type="journal article" date="2013" name="Genome Announc.">
        <title>Complete Genome Sequence of Glaciecola psychrophila Strain 170T.</title>
        <authorList>
            <person name="Yin J."/>
            <person name="Chen J."/>
            <person name="Liu G."/>
            <person name="Yu Y."/>
            <person name="Song L."/>
            <person name="Wang X."/>
            <person name="Qu X."/>
        </authorList>
    </citation>
    <scope>NUCLEOTIDE SEQUENCE [LARGE SCALE GENOMIC DNA]</scope>
    <source>
        <strain evidence="1 2">170</strain>
    </source>
</reference>
<keyword evidence="2" id="KW-1185">Reference proteome</keyword>
<name>K7ANT9_9ALTE</name>
<dbReference type="HOGENOM" id="CLU_979521_0_0_6"/>
<dbReference type="OrthoDB" id="5459344at2"/>
<dbReference type="CDD" id="cd07178">
    <property type="entry name" value="terB_like_YebE"/>
    <property type="match status" value="1"/>
</dbReference>
<evidence type="ECO:0000313" key="2">
    <source>
        <dbReference type="Proteomes" id="UP000011864"/>
    </source>
</evidence>
<dbReference type="STRING" id="1129794.C427_1157"/>
<sequence length="284" mass="30774">MKNLNSVISRLSRSGLISRSARGSSGGSLSRVVTNTIIGTATGKIGPKPSKNPLQTGALAAVGGMAWNAYQAYSRQAYGRNTSLQNANLQRAYQLGVYAQRNAQQQKYAPNQSQGMPEQAASSSTTAFATEAAPQSRYIPSAPKQTLTYSPATLTQQQFAQVVRDESHDSGQMLMLRAMITAANADGHIDEHERQRIYQQVDSFDLTTEDKASLFDELRHPLSLQELVKAVPNSQTAIEVYAASLLAIDEQQAASQDYLSNLASYMLIPPELVKALHAQAKLIS</sequence>
<dbReference type="EMBL" id="CP003837">
    <property type="protein sequence ID" value="AGH43266.1"/>
    <property type="molecule type" value="Genomic_DNA"/>
</dbReference>
<dbReference type="RefSeq" id="WP_007636871.1">
    <property type="nucleotide sequence ID" value="NC_020514.1"/>
</dbReference>